<dbReference type="GO" id="GO:0071164">
    <property type="term" value="F:RNA cap trimethylguanosine synthase activity"/>
    <property type="evidence" value="ECO:0007669"/>
    <property type="project" value="TreeGrafter"/>
</dbReference>
<keyword evidence="9" id="KW-1185">Reference proteome</keyword>
<dbReference type="OrthoDB" id="194443at2759"/>
<sequence>MKHVRADGVFLSPPWGGPSYIGKKVYSLENDLKPSINDLFSSMNMFCQSIALFLPRNSDMRSIKRFSKKYFDGKYESEKNYVENELKAITIYLGNATQK</sequence>
<protein>
    <recommendedName>
        <fullName evidence="1">Trimethylguanosine synthase</fullName>
    </recommendedName>
    <alternativeName>
        <fullName evidence="7">Cap-specific guanine-N(2) methyltransferase</fullName>
    </alternativeName>
</protein>
<comment type="catalytic activity">
    <reaction evidence="3">
        <text>a 5'-end (N(2),N(7)-dimethyl 5'-triphosphoguanosine)-ribonucleoside in snoRNA + S-adenosyl-L-methionine = a 5'-end (N(2),N(2),N(7)-trimethyl 5'-triphosphoguanosine)-ribonucleoside in snoRNA + S-adenosyl-L-homocysteine + H(+)</text>
        <dbReference type="Rhea" id="RHEA:78507"/>
        <dbReference type="Rhea" id="RHEA-COMP:19088"/>
        <dbReference type="Rhea" id="RHEA-COMP:19090"/>
        <dbReference type="ChEBI" id="CHEBI:15378"/>
        <dbReference type="ChEBI" id="CHEBI:57856"/>
        <dbReference type="ChEBI" id="CHEBI:59789"/>
        <dbReference type="ChEBI" id="CHEBI:167623"/>
        <dbReference type="ChEBI" id="CHEBI:172880"/>
    </reaction>
    <physiologicalReaction direction="left-to-right" evidence="3">
        <dbReference type="Rhea" id="RHEA:78508"/>
    </physiologicalReaction>
</comment>
<dbReference type="InterPro" id="IPR019012">
    <property type="entry name" value="RNA_cap_Gua-N2-MeTrfase"/>
</dbReference>
<dbReference type="Proteomes" id="UP000031668">
    <property type="component" value="Unassembled WGS sequence"/>
</dbReference>
<comment type="caution">
    <text evidence="8">The sequence shown here is derived from an EMBL/GenBank/DDBJ whole genome shotgun (WGS) entry which is preliminary data.</text>
</comment>
<dbReference type="EMBL" id="JWZT01000754">
    <property type="protein sequence ID" value="KII73600.1"/>
    <property type="molecule type" value="Genomic_DNA"/>
</dbReference>
<dbReference type="PANTHER" id="PTHR14741">
    <property type="entry name" value="S-ADENOSYLMETHIONINE-DEPENDENT METHYLTRANSFERASE RELATED"/>
    <property type="match status" value="1"/>
</dbReference>
<dbReference type="Gene3D" id="3.40.50.150">
    <property type="entry name" value="Vaccinia Virus protein VP39"/>
    <property type="match status" value="1"/>
</dbReference>
<dbReference type="InterPro" id="IPR029063">
    <property type="entry name" value="SAM-dependent_MTases_sf"/>
</dbReference>
<evidence type="ECO:0000256" key="4">
    <source>
        <dbReference type="ARBA" id="ARBA00048740"/>
    </source>
</evidence>
<comment type="catalytic activity">
    <reaction evidence="4">
        <text>a 5'-end (N(7)-methyl 5'-triphosphoguanosine)-ribonucleoside in snoRNA + S-adenosyl-L-methionine = a 5'-end (N(2),N(7)-dimethyl 5'-triphosphoguanosine)-ribonucleoside in snoRNA + S-adenosyl-L-homocysteine + H(+)</text>
        <dbReference type="Rhea" id="RHEA:78475"/>
        <dbReference type="Rhea" id="RHEA-COMP:19086"/>
        <dbReference type="Rhea" id="RHEA-COMP:19088"/>
        <dbReference type="ChEBI" id="CHEBI:15378"/>
        <dbReference type="ChEBI" id="CHEBI:57856"/>
        <dbReference type="ChEBI" id="CHEBI:59789"/>
        <dbReference type="ChEBI" id="CHEBI:156461"/>
        <dbReference type="ChEBI" id="CHEBI:172880"/>
    </reaction>
    <physiologicalReaction direction="left-to-right" evidence="4">
        <dbReference type="Rhea" id="RHEA:78476"/>
    </physiologicalReaction>
</comment>
<name>A0A0C2NB93_THEKT</name>
<comment type="catalytic activity">
    <reaction evidence="6">
        <text>a 5'-end (N(7)-methyl 5'-triphosphoguanosine)-ribonucleoside in snRNA + S-adenosyl-L-methionine = a 5'-end (N(2),N(7)-dimethyl 5'-triphosphoguanosine)-ribonucleoside in snRNA + S-adenosyl-L-homocysteine + H(+)</text>
        <dbReference type="Rhea" id="RHEA:78471"/>
        <dbReference type="Rhea" id="RHEA-COMP:19085"/>
        <dbReference type="Rhea" id="RHEA-COMP:19087"/>
        <dbReference type="ChEBI" id="CHEBI:15378"/>
        <dbReference type="ChEBI" id="CHEBI:57856"/>
        <dbReference type="ChEBI" id="CHEBI:59789"/>
        <dbReference type="ChEBI" id="CHEBI:156461"/>
        <dbReference type="ChEBI" id="CHEBI:172880"/>
    </reaction>
    <physiologicalReaction direction="left-to-right" evidence="6">
        <dbReference type="Rhea" id="RHEA:78472"/>
    </physiologicalReaction>
</comment>
<reference evidence="8 9" key="1">
    <citation type="journal article" date="2014" name="Genome Biol. Evol.">
        <title>The genome of the myxosporean Thelohanellus kitauei shows adaptations to nutrient acquisition within its fish host.</title>
        <authorList>
            <person name="Yang Y."/>
            <person name="Xiong J."/>
            <person name="Zhou Z."/>
            <person name="Huo F."/>
            <person name="Miao W."/>
            <person name="Ran C."/>
            <person name="Liu Y."/>
            <person name="Zhang J."/>
            <person name="Feng J."/>
            <person name="Wang M."/>
            <person name="Wang M."/>
            <person name="Wang L."/>
            <person name="Yao B."/>
        </authorList>
    </citation>
    <scope>NUCLEOTIDE SEQUENCE [LARGE SCALE GENOMIC DNA]</scope>
    <source>
        <strain evidence="8">Wuqing</strain>
    </source>
</reference>
<evidence type="ECO:0000313" key="8">
    <source>
        <dbReference type="EMBL" id="KII73600.1"/>
    </source>
</evidence>
<dbReference type="PANTHER" id="PTHR14741:SF32">
    <property type="entry name" value="TRIMETHYLGUANOSINE SYNTHASE"/>
    <property type="match status" value="1"/>
</dbReference>
<proteinExistence type="inferred from homology"/>
<accession>A0A0C2NB93</accession>
<evidence type="ECO:0000256" key="5">
    <source>
        <dbReference type="ARBA" id="ARBA00048763"/>
    </source>
</evidence>
<dbReference type="Pfam" id="PF09445">
    <property type="entry name" value="Methyltransf_15"/>
    <property type="match status" value="1"/>
</dbReference>
<evidence type="ECO:0000313" key="9">
    <source>
        <dbReference type="Proteomes" id="UP000031668"/>
    </source>
</evidence>
<evidence type="ECO:0000256" key="3">
    <source>
        <dbReference type="ARBA" id="ARBA00047418"/>
    </source>
</evidence>
<evidence type="ECO:0000256" key="1">
    <source>
        <dbReference type="ARBA" id="ARBA00018517"/>
    </source>
</evidence>
<evidence type="ECO:0000256" key="7">
    <source>
        <dbReference type="ARBA" id="ARBA00049790"/>
    </source>
</evidence>
<organism evidence="8 9">
    <name type="scientific">Thelohanellus kitauei</name>
    <name type="common">Myxosporean</name>
    <dbReference type="NCBI Taxonomy" id="669202"/>
    <lineage>
        <taxon>Eukaryota</taxon>
        <taxon>Metazoa</taxon>
        <taxon>Cnidaria</taxon>
        <taxon>Myxozoa</taxon>
        <taxon>Myxosporea</taxon>
        <taxon>Bivalvulida</taxon>
        <taxon>Platysporina</taxon>
        <taxon>Myxobolidae</taxon>
        <taxon>Thelohanellus</taxon>
    </lineage>
</organism>
<evidence type="ECO:0000256" key="2">
    <source>
        <dbReference type="ARBA" id="ARBA00025783"/>
    </source>
</evidence>
<dbReference type="AlphaFoldDB" id="A0A0C2NB93"/>
<comment type="catalytic activity">
    <reaction evidence="5">
        <text>a 5'-end (N(2),N(7)-dimethyl 5'-triphosphoguanosine)-ribonucleoside in snRNA + S-adenosyl-L-methionine = a 5'-end (N(2),N(2),N(7)-trimethyl 5'-triphosphoguanosine)-ribonucleoside in snRNA + S-adenosyl-L-homocysteine + H(+)</text>
        <dbReference type="Rhea" id="RHEA:78479"/>
        <dbReference type="Rhea" id="RHEA-COMP:19087"/>
        <dbReference type="Rhea" id="RHEA-COMP:19089"/>
        <dbReference type="ChEBI" id="CHEBI:15378"/>
        <dbReference type="ChEBI" id="CHEBI:57856"/>
        <dbReference type="ChEBI" id="CHEBI:59789"/>
        <dbReference type="ChEBI" id="CHEBI:167623"/>
        <dbReference type="ChEBI" id="CHEBI:172880"/>
    </reaction>
    <physiologicalReaction direction="left-to-right" evidence="5">
        <dbReference type="Rhea" id="RHEA:78480"/>
    </physiologicalReaction>
</comment>
<gene>
    <name evidence="8" type="ORF">RF11_15507</name>
</gene>
<evidence type="ECO:0000256" key="6">
    <source>
        <dbReference type="ARBA" id="ARBA00049075"/>
    </source>
</evidence>
<dbReference type="GO" id="GO:0005634">
    <property type="term" value="C:nucleus"/>
    <property type="evidence" value="ECO:0007669"/>
    <property type="project" value="TreeGrafter"/>
</dbReference>
<comment type="similarity">
    <text evidence="2">Belongs to the methyltransferase superfamily. Trimethylguanosine synthase family.</text>
</comment>